<protein>
    <submittedName>
        <fullName evidence="1">Uncharacterized protein</fullName>
    </submittedName>
</protein>
<sequence length="174" mass="19411">MAQAINIPALQSENKQAFLDLGFKYTKARANNFFRLCVQYAKLEGGRVVKQNSLNDLRLSTLDVLDYIAVTFIQNLGEYLWPADISQRSHLEGANALLGSWSGGLIADVHQNCQTPGNHDRSWWQEKVRSPLGVKMKRYLEVLERVPSVMAPDFGAPTYEEIGPLVGMVLDTSG</sequence>
<gene>
    <name evidence="1" type="ORF">M409DRAFT_25297</name>
</gene>
<dbReference type="GeneID" id="54560899"/>
<accession>A0A6A6CDW8</accession>
<dbReference type="AlphaFoldDB" id="A0A6A6CDW8"/>
<evidence type="ECO:0000313" key="1">
    <source>
        <dbReference type="EMBL" id="KAF2164420.1"/>
    </source>
</evidence>
<keyword evidence="2" id="KW-1185">Reference proteome</keyword>
<proteinExistence type="predicted"/>
<dbReference type="Proteomes" id="UP000799537">
    <property type="component" value="Unassembled WGS sequence"/>
</dbReference>
<reference evidence="1" key="1">
    <citation type="journal article" date="2020" name="Stud. Mycol.">
        <title>101 Dothideomycetes genomes: a test case for predicting lifestyles and emergence of pathogens.</title>
        <authorList>
            <person name="Haridas S."/>
            <person name="Albert R."/>
            <person name="Binder M."/>
            <person name="Bloem J."/>
            <person name="Labutti K."/>
            <person name="Salamov A."/>
            <person name="Andreopoulos B."/>
            <person name="Baker S."/>
            <person name="Barry K."/>
            <person name="Bills G."/>
            <person name="Bluhm B."/>
            <person name="Cannon C."/>
            <person name="Castanera R."/>
            <person name="Culley D."/>
            <person name="Daum C."/>
            <person name="Ezra D."/>
            <person name="Gonzalez J."/>
            <person name="Henrissat B."/>
            <person name="Kuo A."/>
            <person name="Liang C."/>
            <person name="Lipzen A."/>
            <person name="Lutzoni F."/>
            <person name="Magnuson J."/>
            <person name="Mondo S."/>
            <person name="Nolan M."/>
            <person name="Ohm R."/>
            <person name="Pangilinan J."/>
            <person name="Park H.-J."/>
            <person name="Ramirez L."/>
            <person name="Alfaro M."/>
            <person name="Sun H."/>
            <person name="Tritt A."/>
            <person name="Yoshinaga Y."/>
            <person name="Zwiers L.-H."/>
            <person name="Turgeon B."/>
            <person name="Goodwin S."/>
            <person name="Spatafora J."/>
            <person name="Crous P."/>
            <person name="Grigoriev I."/>
        </authorList>
    </citation>
    <scope>NUCLEOTIDE SEQUENCE</scope>
    <source>
        <strain evidence="1">ATCC 36951</strain>
    </source>
</reference>
<evidence type="ECO:0000313" key="2">
    <source>
        <dbReference type="Proteomes" id="UP000799537"/>
    </source>
</evidence>
<name>A0A6A6CDW8_ZASCE</name>
<dbReference type="RefSeq" id="XP_033665309.1">
    <property type="nucleotide sequence ID" value="XM_033807627.1"/>
</dbReference>
<organism evidence="1 2">
    <name type="scientific">Zasmidium cellare ATCC 36951</name>
    <dbReference type="NCBI Taxonomy" id="1080233"/>
    <lineage>
        <taxon>Eukaryota</taxon>
        <taxon>Fungi</taxon>
        <taxon>Dikarya</taxon>
        <taxon>Ascomycota</taxon>
        <taxon>Pezizomycotina</taxon>
        <taxon>Dothideomycetes</taxon>
        <taxon>Dothideomycetidae</taxon>
        <taxon>Mycosphaerellales</taxon>
        <taxon>Mycosphaerellaceae</taxon>
        <taxon>Zasmidium</taxon>
    </lineage>
</organism>
<dbReference type="EMBL" id="ML993604">
    <property type="protein sequence ID" value="KAF2164420.1"/>
    <property type="molecule type" value="Genomic_DNA"/>
</dbReference>